<reference evidence="1 2" key="1">
    <citation type="submission" date="2019-08" db="EMBL/GenBank/DDBJ databases">
        <authorList>
            <person name="Peeters C."/>
        </authorList>
    </citation>
    <scope>NUCLEOTIDE SEQUENCE [LARGE SCALE GENOMIC DNA]</scope>
    <source>
        <strain evidence="1 2">LMG 31111</strain>
    </source>
</reference>
<evidence type="ECO:0000313" key="2">
    <source>
        <dbReference type="Proteomes" id="UP000383971"/>
    </source>
</evidence>
<gene>
    <name evidence="1" type="ORF">PCO31111_03425</name>
</gene>
<dbReference type="Proteomes" id="UP000383971">
    <property type="component" value="Unassembled WGS sequence"/>
</dbReference>
<sequence>MQIQNGNLVVEVEGSTMTVPLPEVATAAKVKAYLVPEAYRPGRLFISVTLPGQPEDVPACSQDLVELLGEDTLEASDADILNAAKAAKLTEINVECQKAVSALAKDYPDSEVQSWPQQVKEATALAADAGADAPLLTAIATARGLPVAELASRVLDKMNAYAAASGVLIGQRQAAEDLITVAEDLEALSAISW</sequence>
<dbReference type="RefSeq" id="WP_150585965.1">
    <property type="nucleotide sequence ID" value="NZ_CABPSE010000012.1"/>
</dbReference>
<protein>
    <submittedName>
        <fullName evidence="1">Uncharacterized protein</fullName>
    </submittedName>
</protein>
<accession>A0A5E4WTY9</accession>
<name>A0A5E4WTY9_9BURK</name>
<dbReference type="EMBL" id="CABPSE010000012">
    <property type="protein sequence ID" value="VVE26435.1"/>
    <property type="molecule type" value="Genomic_DNA"/>
</dbReference>
<dbReference type="AlphaFoldDB" id="A0A5E4WTY9"/>
<evidence type="ECO:0000313" key="1">
    <source>
        <dbReference type="EMBL" id="VVE26435.1"/>
    </source>
</evidence>
<organism evidence="1 2">
    <name type="scientific">Pandoraea communis</name>
    <dbReference type="NCBI Taxonomy" id="2508297"/>
    <lineage>
        <taxon>Bacteria</taxon>
        <taxon>Pseudomonadati</taxon>
        <taxon>Pseudomonadota</taxon>
        <taxon>Betaproteobacteria</taxon>
        <taxon>Burkholderiales</taxon>
        <taxon>Burkholderiaceae</taxon>
        <taxon>Pandoraea</taxon>
    </lineage>
</organism>
<keyword evidence="2" id="KW-1185">Reference proteome</keyword>
<proteinExistence type="predicted"/>